<dbReference type="GO" id="GO:0030234">
    <property type="term" value="F:enzyme regulator activity"/>
    <property type="evidence" value="ECO:0007669"/>
    <property type="project" value="InterPro"/>
</dbReference>
<proteinExistence type="predicted"/>
<organism evidence="1 2">
    <name type="scientific">candidate division TA06 bacterium</name>
    <dbReference type="NCBI Taxonomy" id="2250710"/>
    <lineage>
        <taxon>Bacteria</taxon>
        <taxon>Bacteria division TA06</taxon>
    </lineage>
</organism>
<evidence type="ECO:0000313" key="2">
    <source>
        <dbReference type="Proteomes" id="UP000315525"/>
    </source>
</evidence>
<dbReference type="PANTHER" id="PTHR30115">
    <property type="entry name" value="NITROGEN REGULATORY PROTEIN P-II"/>
    <property type="match status" value="1"/>
</dbReference>
<dbReference type="AlphaFoldDB" id="A0A523UMV2"/>
<dbReference type="SMART" id="SM00938">
    <property type="entry name" value="P-II"/>
    <property type="match status" value="1"/>
</dbReference>
<name>A0A523UMV2_UNCT6</name>
<dbReference type="EMBL" id="SOJN01000145">
    <property type="protein sequence ID" value="TET43854.1"/>
    <property type="molecule type" value="Genomic_DNA"/>
</dbReference>
<dbReference type="GO" id="GO:0006808">
    <property type="term" value="P:regulation of nitrogen utilization"/>
    <property type="evidence" value="ECO:0007669"/>
    <property type="project" value="InterPro"/>
</dbReference>
<gene>
    <name evidence="1" type="ORF">E3J62_12135</name>
</gene>
<dbReference type="PANTHER" id="PTHR30115:SF11">
    <property type="entry name" value="NITROGEN REGULATORY PROTEIN P-II HOMOLOG"/>
    <property type="match status" value="1"/>
</dbReference>
<dbReference type="GO" id="GO:0005524">
    <property type="term" value="F:ATP binding"/>
    <property type="evidence" value="ECO:0007669"/>
    <property type="project" value="TreeGrafter"/>
</dbReference>
<evidence type="ECO:0000313" key="1">
    <source>
        <dbReference type="EMBL" id="TET43854.1"/>
    </source>
</evidence>
<comment type="caution">
    <text evidence="1">The sequence shown here is derived from an EMBL/GenBank/DDBJ whole genome shotgun (WGS) entry which is preliminary data.</text>
</comment>
<dbReference type="GO" id="GO:0005829">
    <property type="term" value="C:cytosol"/>
    <property type="evidence" value="ECO:0007669"/>
    <property type="project" value="TreeGrafter"/>
</dbReference>
<reference evidence="1 2" key="1">
    <citation type="submission" date="2019-03" db="EMBL/GenBank/DDBJ databases">
        <title>Metabolic potential of uncultured bacteria and archaea associated with petroleum seepage in deep-sea sediments.</title>
        <authorList>
            <person name="Dong X."/>
            <person name="Hubert C."/>
        </authorList>
    </citation>
    <scope>NUCLEOTIDE SEQUENCE [LARGE SCALE GENOMIC DNA]</scope>
    <source>
        <strain evidence="1">E44_bin18</strain>
    </source>
</reference>
<protein>
    <submittedName>
        <fullName evidence="1">P-II family nitrogen regulator</fullName>
    </submittedName>
</protein>
<accession>A0A523UMV2</accession>
<dbReference type="SUPFAM" id="SSF54913">
    <property type="entry name" value="GlnB-like"/>
    <property type="match status" value="1"/>
</dbReference>
<dbReference type="PROSITE" id="PS51343">
    <property type="entry name" value="PII_GLNB_DOM"/>
    <property type="match status" value="1"/>
</dbReference>
<dbReference type="InterPro" id="IPR015867">
    <property type="entry name" value="N-reg_PII/ATP_PRibTrfase_C"/>
</dbReference>
<dbReference type="InterPro" id="IPR011322">
    <property type="entry name" value="N-reg_PII-like_a/b"/>
</dbReference>
<dbReference type="Gene3D" id="3.30.70.120">
    <property type="match status" value="1"/>
</dbReference>
<dbReference type="Proteomes" id="UP000315525">
    <property type="component" value="Unassembled WGS sequence"/>
</dbReference>
<dbReference type="PRINTS" id="PR00340">
    <property type="entry name" value="PIIGLNB"/>
</dbReference>
<dbReference type="Pfam" id="PF00543">
    <property type="entry name" value="P-II"/>
    <property type="match status" value="1"/>
</dbReference>
<dbReference type="InterPro" id="IPR002187">
    <property type="entry name" value="N-reg_PII"/>
</dbReference>
<sequence length="109" mass="12121">MKEIKAYVRRFIVEDVIRALRKAGAHRLAAIDVEGLADELVGEEKEISSELGSTYTPMVKLELICDKKDVERFVNEIRKVACTGRKGDGIIAVSSLDDVRGIRTGKRTC</sequence>